<reference evidence="1 2" key="1">
    <citation type="submission" date="2017-05" db="EMBL/GenBank/DDBJ databases">
        <authorList>
            <person name="Varghese N."/>
            <person name="Submissions S."/>
        </authorList>
    </citation>
    <scope>NUCLEOTIDE SEQUENCE [LARGE SCALE GENOMIC DNA]</scope>
    <source>
        <strain evidence="1 2">DSM 21342</strain>
    </source>
</reference>
<evidence type="ECO:0000313" key="2">
    <source>
        <dbReference type="Proteomes" id="UP000315971"/>
    </source>
</evidence>
<accession>A0A521DB59</accession>
<dbReference type="EMBL" id="FXSZ01000006">
    <property type="protein sequence ID" value="SMO68875.1"/>
    <property type="molecule type" value="Genomic_DNA"/>
</dbReference>
<gene>
    <name evidence="1" type="ORF">SAMN06265350_106156</name>
</gene>
<dbReference type="AlphaFoldDB" id="A0A521DB59"/>
<keyword evidence="2" id="KW-1185">Reference proteome</keyword>
<dbReference type="Proteomes" id="UP000315971">
    <property type="component" value="Unassembled WGS sequence"/>
</dbReference>
<proteinExistence type="predicted"/>
<dbReference type="NCBIfam" id="NF047658">
    <property type="entry name" value="HYC_CC_PP"/>
    <property type="match status" value="1"/>
</dbReference>
<dbReference type="OrthoDB" id="1493875at2"/>
<organism evidence="1 2">
    <name type="scientific">Solitalea koreensis</name>
    <dbReference type="NCBI Taxonomy" id="543615"/>
    <lineage>
        <taxon>Bacteria</taxon>
        <taxon>Pseudomonadati</taxon>
        <taxon>Bacteroidota</taxon>
        <taxon>Sphingobacteriia</taxon>
        <taxon>Sphingobacteriales</taxon>
        <taxon>Sphingobacteriaceae</taxon>
        <taxon>Solitalea</taxon>
    </lineage>
</organism>
<sequence length="146" mass="16506">MMRKHKQIWAVLLSLLIIISGTGFSLSVHICCGKIQHFSLFAKAKDCGMMDIKSMSAEKSASSAIVIKKFCCEDKTFSIEAREFKAEPKAQAPPIDYKLLNTFVYVFSFVKYHFPESSSNHALLVTCEKYHSTYSTSAAYLQVFRI</sequence>
<dbReference type="InterPro" id="IPR058512">
    <property type="entry name" value="DUF8199"/>
</dbReference>
<dbReference type="RefSeq" id="WP_142604120.1">
    <property type="nucleotide sequence ID" value="NZ_FXSZ01000006.1"/>
</dbReference>
<protein>
    <submittedName>
        <fullName evidence="1">Uncharacterized protein</fullName>
    </submittedName>
</protein>
<dbReference type="Pfam" id="PF26622">
    <property type="entry name" value="DUF8199"/>
    <property type="match status" value="1"/>
</dbReference>
<dbReference type="InterPro" id="IPR058060">
    <property type="entry name" value="HYC_CC_PP"/>
</dbReference>
<name>A0A521DB59_9SPHI</name>
<evidence type="ECO:0000313" key="1">
    <source>
        <dbReference type="EMBL" id="SMO68875.1"/>
    </source>
</evidence>